<evidence type="ECO:0000313" key="2">
    <source>
        <dbReference type="Proteomes" id="UP000182811"/>
    </source>
</evidence>
<protein>
    <recommendedName>
        <fullName evidence="3">Anti-bacteriophage protein A/HamA C-terminal domain-containing protein</fullName>
    </recommendedName>
</protein>
<comment type="caution">
    <text evidence="1">The sequence shown here is derived from an EMBL/GenBank/DDBJ whole genome shotgun (WGS) entry which is preliminary data.</text>
</comment>
<sequence>MTGTALGSITCYSGSYGNVSWCGRRVDDDERFAKYLQEVVRPRVSDSDLGFEADLRALATTDMATEFVERLLRAVPDLEGWEIGEALAECILKTDSGLDIHWPWNTVRDRRTPRASLPGADLVGFCKYNDVVLLVFGEVKTSSDPNTPPNVMNGGSGMAWQLEKCATLLDIQRTLLQWLCARCTSEPFRTLYEQAVGRFLASEGKELLIVGVLLRDTTPNEDDLQRRGKWLSQKLLEPTKTKLFAWYLPVPISDWSKLLQGEAS</sequence>
<organism evidence="1 2">
    <name type="scientific">Neomoorella thermoacetica</name>
    <name type="common">Clostridium thermoaceticum</name>
    <dbReference type="NCBI Taxonomy" id="1525"/>
    <lineage>
        <taxon>Bacteria</taxon>
        <taxon>Bacillati</taxon>
        <taxon>Bacillota</taxon>
        <taxon>Clostridia</taxon>
        <taxon>Neomoorellales</taxon>
        <taxon>Neomoorellaceae</taxon>
        <taxon>Neomoorella</taxon>
    </lineage>
</organism>
<gene>
    <name evidence="1" type="ORF">MOTE_23590</name>
</gene>
<dbReference type="AlphaFoldDB" id="A0A1J5NLV1"/>
<proteinExistence type="predicted"/>
<dbReference type="EMBL" id="MDDC01000023">
    <property type="protein sequence ID" value="OIQ56132.1"/>
    <property type="molecule type" value="Genomic_DNA"/>
</dbReference>
<evidence type="ECO:0008006" key="3">
    <source>
        <dbReference type="Google" id="ProtNLM"/>
    </source>
</evidence>
<dbReference type="OrthoDB" id="1491003at2"/>
<evidence type="ECO:0000313" key="1">
    <source>
        <dbReference type="EMBL" id="OIQ56132.1"/>
    </source>
</evidence>
<name>A0A1J5NLV1_NEOTH</name>
<reference evidence="1 2" key="1">
    <citation type="submission" date="2016-08" db="EMBL/GenBank/DDBJ databases">
        <title>Genome-based comparison of Moorella thermoacetic strains.</title>
        <authorList>
            <person name="Poehlein A."/>
            <person name="Bengelsdorf F.R."/>
            <person name="Esser C."/>
            <person name="Duerre P."/>
            <person name="Daniel R."/>
        </authorList>
    </citation>
    <scope>NUCLEOTIDE SEQUENCE [LARGE SCALE GENOMIC DNA]</scope>
    <source>
        <strain evidence="1 2">DSM 21394</strain>
    </source>
</reference>
<dbReference type="Proteomes" id="UP000182811">
    <property type="component" value="Unassembled WGS sequence"/>
</dbReference>
<accession>A0A1J5NLV1</accession>